<organism evidence="1 2">
    <name type="scientific">Agathobacter rectalis</name>
    <dbReference type="NCBI Taxonomy" id="39491"/>
    <lineage>
        <taxon>Bacteria</taxon>
        <taxon>Bacillati</taxon>
        <taxon>Bacillota</taxon>
        <taxon>Clostridia</taxon>
        <taxon>Lachnospirales</taxon>
        <taxon>Lachnospiraceae</taxon>
        <taxon>Agathobacter</taxon>
    </lineage>
</organism>
<dbReference type="EMBL" id="JAJCJK010000038">
    <property type="protein sequence ID" value="MCB6939680.1"/>
    <property type="molecule type" value="Genomic_DNA"/>
</dbReference>
<reference evidence="1" key="1">
    <citation type="submission" date="2021-10" db="EMBL/GenBank/DDBJ databases">
        <title>Collection of gut derived symbiotic bacterial strains cultured from healthy donors.</title>
        <authorList>
            <person name="Lin H."/>
            <person name="Littmann E."/>
            <person name="Kohout C."/>
            <person name="Pamer E.G."/>
        </authorList>
    </citation>
    <scope>NUCLEOTIDE SEQUENCE</scope>
    <source>
        <strain evidence="1">DFI.9.42</strain>
    </source>
</reference>
<gene>
    <name evidence="1" type="ORF">LIZ56_14915</name>
</gene>
<proteinExistence type="predicted"/>
<evidence type="ECO:0000313" key="1">
    <source>
        <dbReference type="EMBL" id="MCB6939680.1"/>
    </source>
</evidence>
<feature type="non-terminal residue" evidence="1">
    <location>
        <position position="1"/>
    </location>
</feature>
<comment type="caution">
    <text evidence="1">The sequence shown here is derived from an EMBL/GenBank/DDBJ whole genome shotgun (WGS) entry which is preliminary data.</text>
</comment>
<sequence>YDEQAFVNGIREEGRQEGREEGRALTLFSLVNNGNLKPDIAVKELGISIHEFEIAMKKAGINQPVSK</sequence>
<dbReference type="Proteomes" id="UP001197684">
    <property type="component" value="Unassembled WGS sequence"/>
</dbReference>
<evidence type="ECO:0008006" key="3">
    <source>
        <dbReference type="Google" id="ProtNLM"/>
    </source>
</evidence>
<accession>A0AAW4UNM2</accession>
<evidence type="ECO:0000313" key="2">
    <source>
        <dbReference type="Proteomes" id="UP001197684"/>
    </source>
</evidence>
<name>A0AAW4UNM2_9FIRM</name>
<dbReference type="AlphaFoldDB" id="A0AAW4UNM2"/>
<protein>
    <recommendedName>
        <fullName evidence="3">Transposase</fullName>
    </recommendedName>
</protein>